<gene>
    <name evidence="2" type="ORF">DW322_01450</name>
</gene>
<comment type="caution">
    <text evidence="2">The sequence shown here is derived from an EMBL/GenBank/DDBJ whole genome shotgun (WGS) entry which is preliminary data.</text>
</comment>
<keyword evidence="1" id="KW-1133">Transmembrane helix</keyword>
<evidence type="ECO:0000313" key="2">
    <source>
        <dbReference type="EMBL" id="TXG89152.1"/>
    </source>
</evidence>
<reference evidence="2 3" key="1">
    <citation type="submission" date="2018-07" db="EMBL/GenBank/DDBJ databases">
        <title>Genome sequence of Rhodococcus rhodnii ATCC 35071 from Rhodnius prolixus.</title>
        <authorList>
            <person name="Patel V."/>
            <person name="Vogel K.J."/>
        </authorList>
    </citation>
    <scope>NUCLEOTIDE SEQUENCE [LARGE SCALE GENOMIC DNA]</scope>
    <source>
        <strain evidence="2 3">ATCC 35071</strain>
    </source>
</reference>
<keyword evidence="1" id="KW-0812">Transmembrane</keyword>
<sequence length="316" mass="34316">MSTLTDRYVYAATRFVADKDERQNLDRELRERITDTAEDLQSSGLAADDAEQRALQTLGDPLQVAATYRGTPMHLVGPRFYFLWQRTTVIALAIILPILAAVDALGRISDGAGVGPVAAGAVVTALTGAVHTIFWTTAVFAIVERLAPQAADSMRWTPEQLPELPTSASPHRIGDTVAGLLFLGLFAALLVWQHFGSPIFDGGERIPILDPELWNTLLPFVFGLIVVEMAQTVWVFRAGYTRATAVLNAVVCLGWVGIGVWLFTSDTLFNPQFVEHLGWSGATLTATWVAVIVVAISVWDAVDGFVKASRRTRPAA</sequence>
<dbReference type="Proteomes" id="UP000471120">
    <property type="component" value="Unassembled WGS sequence"/>
</dbReference>
<feature type="transmembrane region" description="Helical" evidence="1">
    <location>
        <begin position="216"/>
        <end position="236"/>
    </location>
</feature>
<dbReference type="RefSeq" id="WP_010840270.1">
    <property type="nucleotide sequence ID" value="NZ_QRCM01000001.1"/>
</dbReference>
<evidence type="ECO:0000313" key="3">
    <source>
        <dbReference type="Proteomes" id="UP000471120"/>
    </source>
</evidence>
<feature type="transmembrane region" description="Helical" evidence="1">
    <location>
        <begin position="177"/>
        <end position="196"/>
    </location>
</feature>
<accession>A0A6P2C9Z7</accession>
<organism evidence="2 3">
    <name type="scientific">Rhodococcus rhodnii</name>
    <dbReference type="NCBI Taxonomy" id="38312"/>
    <lineage>
        <taxon>Bacteria</taxon>
        <taxon>Bacillati</taxon>
        <taxon>Actinomycetota</taxon>
        <taxon>Actinomycetes</taxon>
        <taxon>Mycobacteriales</taxon>
        <taxon>Nocardiaceae</taxon>
        <taxon>Rhodococcus</taxon>
    </lineage>
</organism>
<feature type="transmembrane region" description="Helical" evidence="1">
    <location>
        <begin position="83"/>
        <end position="105"/>
    </location>
</feature>
<dbReference type="NCBIfam" id="NF038403">
    <property type="entry name" value="perm_prefix_1"/>
    <property type="match status" value="1"/>
</dbReference>
<dbReference type="EMBL" id="QRCM01000001">
    <property type="protein sequence ID" value="TXG89152.1"/>
    <property type="molecule type" value="Genomic_DNA"/>
</dbReference>
<proteinExistence type="predicted"/>
<evidence type="ECO:0000256" key="1">
    <source>
        <dbReference type="SAM" id="Phobius"/>
    </source>
</evidence>
<protein>
    <submittedName>
        <fullName evidence="2">Uncharacterized protein</fullName>
    </submittedName>
</protein>
<dbReference type="InterPro" id="IPR047928">
    <property type="entry name" value="Perm_prefix_1"/>
</dbReference>
<keyword evidence="1" id="KW-0472">Membrane</keyword>
<dbReference type="AlphaFoldDB" id="A0A6P2C9Z7"/>
<feature type="transmembrane region" description="Helical" evidence="1">
    <location>
        <begin position="243"/>
        <end position="263"/>
    </location>
</feature>
<feature type="transmembrane region" description="Helical" evidence="1">
    <location>
        <begin position="117"/>
        <end position="143"/>
    </location>
</feature>
<feature type="transmembrane region" description="Helical" evidence="1">
    <location>
        <begin position="283"/>
        <end position="302"/>
    </location>
</feature>
<name>A0A6P2C9Z7_9NOCA</name>